<protein>
    <submittedName>
        <fullName evidence="4">Shikimate 5-dehydrogenase</fullName>
        <ecNumber evidence="4">1.1.1.25</ecNumber>
    </submittedName>
</protein>
<dbReference type="Proteomes" id="UP000002200">
    <property type="component" value="Chromosome"/>
</dbReference>
<reference evidence="4 5" key="1">
    <citation type="journal article" date="2003" name="Genome Res.">
        <title>Tropheryma whipplei twist: a human pathogenic Actinobacteria with a reduced genome.</title>
        <authorList>
            <person name="Raoult D."/>
            <person name="Ogata H."/>
            <person name="Audic S."/>
            <person name="Robert C."/>
            <person name="Suhre K."/>
            <person name="Drancourt M."/>
            <person name="Claverie J.-M."/>
        </authorList>
    </citation>
    <scope>NUCLEOTIDE SEQUENCE [LARGE SCALE GENOMIC DNA]</scope>
    <source>
        <strain evidence="4 5">Twist</strain>
    </source>
</reference>
<dbReference type="HOGENOM" id="CLU_044063_2_1_11"/>
<evidence type="ECO:0000313" key="5">
    <source>
        <dbReference type="Proteomes" id="UP000002200"/>
    </source>
</evidence>
<dbReference type="EC" id="1.1.1.25" evidence="4"/>
<dbReference type="OrthoDB" id="9776868at2"/>
<dbReference type="eggNOG" id="COG0169">
    <property type="taxonomic scope" value="Bacteria"/>
</dbReference>
<dbReference type="InterPro" id="IPR046346">
    <property type="entry name" value="Aminoacid_DH-like_N_sf"/>
</dbReference>
<keyword evidence="2" id="KW-0057">Aromatic amino acid biosynthesis</keyword>
<sequence length="315" mass="34893">MLFTNAVLGLPVSHSLSPKIHSLAYDLLGLPFRYVAKEMTIDGFRDFVSKIIDEDYRGLSVTMPLKFLAATCADRLSNLVRRCGVANTLVFESHSEERVGLTDQYLSRISPDQKTFFGKSQLLDPNTQIPSDSEHMPDPRDLSSRILTAYNTDVYGITRTIFHYGLDCSEVAILGCGATAASVLLALEELSCTGNTVIYARNLSAAKGMQKKLCLDLDILPISTFKGNFSCVISTLPSDVVLPIPRSVRGTLFDVNYNPWPTGIARSWPTDRVVSGRLMLVEQAIAQISLFCFTQLTQEMECLLRDTLYARIVTC</sequence>
<keyword evidence="2" id="KW-0028">Amino-acid biosynthesis</keyword>
<keyword evidence="4" id="KW-0560">Oxidoreductase</keyword>
<dbReference type="CDD" id="cd01065">
    <property type="entry name" value="NAD_bind_Shikimate_DH"/>
    <property type="match status" value="1"/>
</dbReference>
<organism evidence="4 5">
    <name type="scientific">Tropheryma whipplei (strain Twist)</name>
    <name type="common">Whipple's bacillus</name>
    <dbReference type="NCBI Taxonomy" id="203267"/>
    <lineage>
        <taxon>Bacteria</taxon>
        <taxon>Bacillati</taxon>
        <taxon>Actinomycetota</taxon>
        <taxon>Actinomycetes</taxon>
        <taxon>Micrococcales</taxon>
        <taxon>Tropherymataceae</taxon>
        <taxon>Tropheryma</taxon>
    </lineage>
</organism>
<feature type="domain" description="Shikimate dehydrogenase substrate binding N-terminal" evidence="3">
    <location>
        <begin position="7"/>
        <end position="89"/>
    </location>
</feature>
<dbReference type="AlphaFoldDB" id="Q83GD4"/>
<evidence type="ECO:0000313" key="4">
    <source>
        <dbReference type="EMBL" id="AAO44470.1"/>
    </source>
</evidence>
<proteinExistence type="predicted"/>
<dbReference type="KEGG" id="twh:TWT_373"/>
<evidence type="ECO:0000256" key="2">
    <source>
        <dbReference type="ARBA" id="ARBA00023141"/>
    </source>
</evidence>
<comment type="pathway">
    <text evidence="1">Metabolic intermediate biosynthesis; chorismate biosynthesis; chorismate from D-erythrose 4-phosphate and phosphoenolpyruvate: step 4/7.</text>
</comment>
<dbReference type="GO" id="GO:0004764">
    <property type="term" value="F:shikimate 3-dehydrogenase (NADP+) activity"/>
    <property type="evidence" value="ECO:0007669"/>
    <property type="project" value="UniProtKB-EC"/>
</dbReference>
<dbReference type="GO" id="GO:0019632">
    <property type="term" value="P:shikimate metabolic process"/>
    <property type="evidence" value="ECO:0007669"/>
    <property type="project" value="TreeGrafter"/>
</dbReference>
<dbReference type="PANTHER" id="PTHR21089">
    <property type="entry name" value="SHIKIMATE DEHYDROGENASE"/>
    <property type="match status" value="1"/>
</dbReference>
<evidence type="ECO:0000259" key="3">
    <source>
        <dbReference type="Pfam" id="PF08501"/>
    </source>
</evidence>
<dbReference type="InterPro" id="IPR013708">
    <property type="entry name" value="Shikimate_DH-bd_N"/>
</dbReference>
<evidence type="ECO:0000256" key="1">
    <source>
        <dbReference type="ARBA" id="ARBA00004871"/>
    </source>
</evidence>
<dbReference type="Gene3D" id="3.40.50.10860">
    <property type="entry name" value="Leucine Dehydrogenase, chain A, domain 1"/>
    <property type="match status" value="2"/>
</dbReference>
<dbReference type="Pfam" id="PF08501">
    <property type="entry name" value="Shikimate_dh_N"/>
    <property type="match status" value="1"/>
</dbReference>
<dbReference type="InterPro" id="IPR022893">
    <property type="entry name" value="Shikimate_DH_fam"/>
</dbReference>
<accession>Q83GD4</accession>
<dbReference type="STRING" id="203267.TWT_373"/>
<dbReference type="GO" id="GO:0009073">
    <property type="term" value="P:aromatic amino acid family biosynthetic process"/>
    <property type="evidence" value="ECO:0007669"/>
    <property type="project" value="UniProtKB-KW"/>
</dbReference>
<name>Q83GD4_TROWT</name>
<dbReference type="GO" id="GO:0009423">
    <property type="term" value="P:chorismate biosynthetic process"/>
    <property type="evidence" value="ECO:0007669"/>
    <property type="project" value="TreeGrafter"/>
</dbReference>
<dbReference type="SUPFAM" id="SSF51735">
    <property type="entry name" value="NAD(P)-binding Rossmann-fold domains"/>
    <property type="match status" value="1"/>
</dbReference>
<keyword evidence="5" id="KW-1185">Reference proteome</keyword>
<dbReference type="InterPro" id="IPR036291">
    <property type="entry name" value="NAD(P)-bd_dom_sf"/>
</dbReference>
<dbReference type="PANTHER" id="PTHR21089:SF1">
    <property type="entry name" value="BIFUNCTIONAL 3-DEHYDROQUINATE DEHYDRATASE_SHIKIMATE DEHYDROGENASE, CHLOROPLASTIC"/>
    <property type="match status" value="1"/>
</dbReference>
<dbReference type="Gene3D" id="3.40.50.720">
    <property type="entry name" value="NAD(P)-binding Rossmann-like Domain"/>
    <property type="match status" value="1"/>
</dbReference>
<dbReference type="EMBL" id="AE014184">
    <property type="protein sequence ID" value="AAO44470.1"/>
    <property type="molecule type" value="Genomic_DNA"/>
</dbReference>
<dbReference type="SUPFAM" id="SSF53223">
    <property type="entry name" value="Aminoacid dehydrogenase-like, N-terminal domain"/>
    <property type="match status" value="1"/>
</dbReference>
<dbReference type="RefSeq" id="WP_011102537.1">
    <property type="nucleotide sequence ID" value="NC_004572.3"/>
</dbReference>
<gene>
    <name evidence="4" type="primary">aroE</name>
    <name evidence="4" type="ordered locus">TWT_373</name>
</gene>